<organism evidence="1 2">
    <name type="scientific">Eumeta variegata</name>
    <name type="common">Bagworm moth</name>
    <name type="synonym">Eumeta japonica</name>
    <dbReference type="NCBI Taxonomy" id="151549"/>
    <lineage>
        <taxon>Eukaryota</taxon>
        <taxon>Metazoa</taxon>
        <taxon>Ecdysozoa</taxon>
        <taxon>Arthropoda</taxon>
        <taxon>Hexapoda</taxon>
        <taxon>Insecta</taxon>
        <taxon>Pterygota</taxon>
        <taxon>Neoptera</taxon>
        <taxon>Endopterygota</taxon>
        <taxon>Lepidoptera</taxon>
        <taxon>Glossata</taxon>
        <taxon>Ditrysia</taxon>
        <taxon>Tineoidea</taxon>
        <taxon>Psychidae</taxon>
        <taxon>Oiketicinae</taxon>
        <taxon>Eumeta</taxon>
    </lineage>
</organism>
<gene>
    <name evidence="1" type="ORF">EVAR_14517_1</name>
</gene>
<keyword evidence="2" id="KW-1185">Reference proteome</keyword>
<evidence type="ECO:0000313" key="1">
    <source>
        <dbReference type="EMBL" id="GBP20791.1"/>
    </source>
</evidence>
<evidence type="ECO:0000313" key="2">
    <source>
        <dbReference type="Proteomes" id="UP000299102"/>
    </source>
</evidence>
<sequence length="69" mass="7737">MVRIALDTFWSEATALRFPKASELRLCRDVASSRYLRRRANRVLCTSNATHASSELVFPLIAALLSLLS</sequence>
<dbReference type="AlphaFoldDB" id="A0A4C1U3B5"/>
<reference evidence="1 2" key="1">
    <citation type="journal article" date="2019" name="Commun. Biol.">
        <title>The bagworm genome reveals a unique fibroin gene that provides high tensile strength.</title>
        <authorList>
            <person name="Kono N."/>
            <person name="Nakamura H."/>
            <person name="Ohtoshi R."/>
            <person name="Tomita M."/>
            <person name="Numata K."/>
            <person name="Arakawa K."/>
        </authorList>
    </citation>
    <scope>NUCLEOTIDE SEQUENCE [LARGE SCALE GENOMIC DNA]</scope>
</reference>
<dbReference type="EMBL" id="BGZK01000122">
    <property type="protein sequence ID" value="GBP20791.1"/>
    <property type="molecule type" value="Genomic_DNA"/>
</dbReference>
<proteinExistence type="predicted"/>
<protein>
    <submittedName>
        <fullName evidence="1">Uncharacterized protein</fullName>
    </submittedName>
</protein>
<dbReference type="Proteomes" id="UP000299102">
    <property type="component" value="Unassembled WGS sequence"/>
</dbReference>
<accession>A0A4C1U3B5</accession>
<comment type="caution">
    <text evidence="1">The sequence shown here is derived from an EMBL/GenBank/DDBJ whole genome shotgun (WGS) entry which is preliminary data.</text>
</comment>
<name>A0A4C1U3B5_EUMVA</name>